<evidence type="ECO:0000313" key="4">
    <source>
        <dbReference type="Proteomes" id="UP000269721"/>
    </source>
</evidence>
<accession>A0A4P9WS87</accession>
<dbReference type="OrthoDB" id="2093879at2759"/>
<feature type="region of interest" description="Disordered" evidence="1">
    <location>
        <begin position="967"/>
        <end position="997"/>
    </location>
</feature>
<dbReference type="Pfam" id="PF14737">
    <property type="entry name" value="DUF4470"/>
    <property type="match status" value="1"/>
</dbReference>
<protein>
    <recommendedName>
        <fullName evidence="2">DUF4470 domain-containing protein</fullName>
    </recommendedName>
</protein>
<feature type="compositionally biased region" description="Low complexity" evidence="1">
    <location>
        <begin position="543"/>
        <end position="577"/>
    </location>
</feature>
<feature type="domain" description="DUF4470" evidence="2">
    <location>
        <begin position="712"/>
        <end position="788"/>
    </location>
</feature>
<feature type="region of interest" description="Disordered" evidence="1">
    <location>
        <begin position="530"/>
        <end position="577"/>
    </location>
</feature>
<dbReference type="PANTHER" id="PTHR10237:SF15">
    <property type="entry name" value="LD37257P"/>
    <property type="match status" value="1"/>
</dbReference>
<dbReference type="InterPro" id="IPR027974">
    <property type="entry name" value="DUF4470"/>
</dbReference>
<feature type="region of interest" description="Disordered" evidence="1">
    <location>
        <begin position="114"/>
        <end position="137"/>
    </location>
</feature>
<organism evidence="3 4">
    <name type="scientific">Blyttiomyces helicus</name>
    <dbReference type="NCBI Taxonomy" id="388810"/>
    <lineage>
        <taxon>Eukaryota</taxon>
        <taxon>Fungi</taxon>
        <taxon>Fungi incertae sedis</taxon>
        <taxon>Chytridiomycota</taxon>
        <taxon>Chytridiomycota incertae sedis</taxon>
        <taxon>Chytridiomycetes</taxon>
        <taxon>Chytridiomycetes incertae sedis</taxon>
        <taxon>Blyttiomyces</taxon>
    </lineage>
</organism>
<evidence type="ECO:0000256" key="1">
    <source>
        <dbReference type="SAM" id="MobiDB-lite"/>
    </source>
</evidence>
<dbReference type="InterPro" id="IPR024119">
    <property type="entry name" value="TF_DEAF-1"/>
</dbReference>
<dbReference type="PANTHER" id="PTHR10237">
    <property type="entry name" value="DEFORMED EPIDERMAL AUTOREGULATORY FACTOR 1 HOMOLOG SUPPRESSIN"/>
    <property type="match status" value="1"/>
</dbReference>
<keyword evidence="4" id="KW-1185">Reference proteome</keyword>
<dbReference type="GO" id="GO:0005634">
    <property type="term" value="C:nucleus"/>
    <property type="evidence" value="ECO:0007669"/>
    <property type="project" value="TreeGrafter"/>
</dbReference>
<dbReference type="AlphaFoldDB" id="A0A4P9WS87"/>
<sequence>MTASASTETKVLAAPSPSMFRNSPFLPALPPVEHRTSTCFFSTPETSAPFYTRLSAQALSESNAQFALRYSAYSLDGIQNRMSFKDAEGARIPPPGDDGIIKLAKKQFATRGKAFGEKAASGESRTKRGPPPAFASRRKGLDLAPLKLDLEDFGSENSTATRLAPTTFDVIDTSNLTDHIGLLSILVATAPLLKPELHAVLETDPLISAAKDDTLRSTFEKHTCMDLSLLSALTGLAPSIALFAWCPRSSMPEDFLNGAASSSESSVRQRAVALSANETLSRWNLSAPRDVAFSPVWPGTLAAIGARVVHCSDAAHATMTLAPLSLTFGDSGSQSRLVTIDAIIDVAPDESVYSLYRDRQQKTPRVRAHIPFPIPVDGTRSRLRIARKSGFVEVSVPPLRQDATKGASVSVPRRPWRARRIERAVRDSRAADADTLALLDVKDVIYSIISNTLPSHRGHLLPKVFGLALGDEIVILLVVLAIRRQHSSCGGHSRRGSRERFHRAAIGPLFSWDPLGETVFEGETWLDDPGVGGATTGAGGKKPAGTTAKAAAATGTTTAKPAAVQATSSRTTSATAAGSRGVDGTFCAACGSKENLKACSRCKQLSHPFDASSARHEPRLGHRGGLCAHRYKVPRRSYPERLSKLQFSLCGSPLANGGKNYLLAKYCHVRTLQLFEVEGAGDWPRVRQLGAPRHPHTPPAEEDAMPELHCPTPNIDLLLLGAGNVRSVLYTVACSSALKQTKMLDFTLVDHESAVLARNIFILHFFIKYREELARLENAWDVYYHMYLNKSTMALAREICLELLDASPDTFRAVSSRTYASIRRLWQRYADACRPKPLSLEELKAEVKSENAKVVLSSTRSVAQLLALTSTLFAEYWSKGVLDKTQPGPFLIRLSLSLSPTIVSRFTMANARSLASTMPPRSPHIRMRKENAIRRWALPASPLLPRNSTSMWSGAWTGARERWAQVDETSRSSLPQPDTERFLRRTARGPPSAFASRTRGFELSPHILDLEDYGSEKSAPSRPAPTAFDVIDTSNLTDYLGLLNIQPPGSVRETCVYGSVTPFGSRRPCPVNGPLRLVPEVLPARRWFARRVFWQPELADSETNVALSWRYPAILDHEVESAISKWPSGRESLIVDDERVRTGILANLRIDDQMKTARMVNNSTGPLNSANLKSRDGQLLGSMRNTALAILGEENSRRFITFMNRYQELLLWAHLLSVPRFAFEMNPIDSSASFSSSLGVPSTTFSGEAAIISAPRP</sequence>
<reference evidence="4" key="1">
    <citation type="journal article" date="2018" name="Nat. Microbiol.">
        <title>Leveraging single-cell genomics to expand the fungal tree of life.</title>
        <authorList>
            <person name="Ahrendt S.R."/>
            <person name="Quandt C.A."/>
            <person name="Ciobanu D."/>
            <person name="Clum A."/>
            <person name="Salamov A."/>
            <person name="Andreopoulos B."/>
            <person name="Cheng J.F."/>
            <person name="Woyke T."/>
            <person name="Pelin A."/>
            <person name="Henrissat B."/>
            <person name="Reynolds N.K."/>
            <person name="Benny G.L."/>
            <person name="Smith M.E."/>
            <person name="James T.Y."/>
            <person name="Grigoriev I.V."/>
        </authorList>
    </citation>
    <scope>NUCLEOTIDE SEQUENCE [LARGE SCALE GENOMIC DNA]</scope>
</reference>
<name>A0A4P9WS87_9FUNG</name>
<gene>
    <name evidence="3" type="ORF">BDK51DRAFT_43005</name>
</gene>
<dbReference type="Proteomes" id="UP000269721">
    <property type="component" value="Unassembled WGS sequence"/>
</dbReference>
<dbReference type="EMBL" id="KZ993988">
    <property type="protein sequence ID" value="RKO94160.1"/>
    <property type="molecule type" value="Genomic_DNA"/>
</dbReference>
<evidence type="ECO:0000313" key="3">
    <source>
        <dbReference type="EMBL" id="RKO94160.1"/>
    </source>
</evidence>
<evidence type="ECO:0000259" key="2">
    <source>
        <dbReference type="Pfam" id="PF14737"/>
    </source>
</evidence>
<feature type="compositionally biased region" description="Gly residues" evidence="1">
    <location>
        <begin position="530"/>
        <end position="542"/>
    </location>
</feature>
<proteinExistence type="predicted"/>
<dbReference type="GO" id="GO:0000981">
    <property type="term" value="F:DNA-binding transcription factor activity, RNA polymerase II-specific"/>
    <property type="evidence" value="ECO:0007669"/>
    <property type="project" value="TreeGrafter"/>
</dbReference>